<gene>
    <name evidence="1" type="ORF">CEXT_492361</name>
</gene>
<name>A0AAV4QUL7_CAEEX</name>
<protein>
    <submittedName>
        <fullName evidence="1">Uncharacterized protein</fullName>
    </submittedName>
</protein>
<dbReference type="EMBL" id="BPLR01006697">
    <property type="protein sequence ID" value="GIY11786.1"/>
    <property type="molecule type" value="Genomic_DNA"/>
</dbReference>
<reference evidence="1 2" key="1">
    <citation type="submission" date="2021-06" db="EMBL/GenBank/DDBJ databases">
        <title>Caerostris extrusa draft genome.</title>
        <authorList>
            <person name="Kono N."/>
            <person name="Arakawa K."/>
        </authorList>
    </citation>
    <scope>NUCLEOTIDE SEQUENCE [LARGE SCALE GENOMIC DNA]</scope>
</reference>
<organism evidence="1 2">
    <name type="scientific">Caerostris extrusa</name>
    <name type="common">Bark spider</name>
    <name type="synonym">Caerostris bankana</name>
    <dbReference type="NCBI Taxonomy" id="172846"/>
    <lineage>
        <taxon>Eukaryota</taxon>
        <taxon>Metazoa</taxon>
        <taxon>Ecdysozoa</taxon>
        <taxon>Arthropoda</taxon>
        <taxon>Chelicerata</taxon>
        <taxon>Arachnida</taxon>
        <taxon>Araneae</taxon>
        <taxon>Araneomorphae</taxon>
        <taxon>Entelegynae</taxon>
        <taxon>Araneoidea</taxon>
        <taxon>Araneidae</taxon>
        <taxon>Caerostris</taxon>
    </lineage>
</organism>
<keyword evidence="2" id="KW-1185">Reference proteome</keyword>
<accession>A0AAV4QUL7</accession>
<dbReference type="AlphaFoldDB" id="A0AAV4QUL7"/>
<proteinExistence type="predicted"/>
<dbReference type="Proteomes" id="UP001054945">
    <property type="component" value="Unassembled WGS sequence"/>
</dbReference>
<evidence type="ECO:0000313" key="2">
    <source>
        <dbReference type="Proteomes" id="UP001054945"/>
    </source>
</evidence>
<sequence>MAEDSIHYDSYHAITLKRTTSTGIRDIEKEKQKCVELVNTVQDIKPIEENICQHLGRKRLNRKRSFSDETVPAEATAENVK</sequence>
<evidence type="ECO:0000313" key="1">
    <source>
        <dbReference type="EMBL" id="GIY11786.1"/>
    </source>
</evidence>
<comment type="caution">
    <text evidence="1">The sequence shown here is derived from an EMBL/GenBank/DDBJ whole genome shotgun (WGS) entry which is preliminary data.</text>
</comment>